<evidence type="ECO:0000313" key="2">
    <source>
        <dbReference type="EMBL" id="GAF91395.1"/>
    </source>
</evidence>
<dbReference type="Pfam" id="PF10592">
    <property type="entry name" value="AIPR"/>
    <property type="match status" value="1"/>
</dbReference>
<dbReference type="EMBL" id="BARS01019480">
    <property type="protein sequence ID" value="GAF91395.1"/>
    <property type="molecule type" value="Genomic_DNA"/>
</dbReference>
<organism evidence="2">
    <name type="scientific">marine sediment metagenome</name>
    <dbReference type="NCBI Taxonomy" id="412755"/>
    <lineage>
        <taxon>unclassified sequences</taxon>
        <taxon>metagenomes</taxon>
        <taxon>ecological metagenomes</taxon>
    </lineage>
</organism>
<feature type="domain" description="Abortive phage infection protein C-terminal" evidence="1">
    <location>
        <begin position="161"/>
        <end position="274"/>
    </location>
</feature>
<gene>
    <name evidence="2" type="ORF">S01H1_31566</name>
</gene>
<protein>
    <recommendedName>
        <fullName evidence="1">Abortive phage infection protein C-terminal domain-containing protein</fullName>
    </recommendedName>
</protein>
<evidence type="ECO:0000259" key="1">
    <source>
        <dbReference type="Pfam" id="PF10592"/>
    </source>
</evidence>
<comment type="caution">
    <text evidence="2">The sequence shown here is derived from an EMBL/GenBank/DDBJ whole genome shotgun (WGS) entry which is preliminary data.</text>
</comment>
<feature type="non-terminal residue" evidence="2">
    <location>
        <position position="275"/>
    </location>
</feature>
<reference evidence="2" key="1">
    <citation type="journal article" date="2014" name="Front. Microbiol.">
        <title>High frequency of phylogenetically diverse reductive dehalogenase-homologous genes in deep subseafloor sedimentary metagenomes.</title>
        <authorList>
            <person name="Kawai M."/>
            <person name="Futagami T."/>
            <person name="Toyoda A."/>
            <person name="Takaki Y."/>
            <person name="Nishi S."/>
            <person name="Hori S."/>
            <person name="Arai W."/>
            <person name="Tsubouchi T."/>
            <person name="Morono Y."/>
            <person name="Uchiyama I."/>
            <person name="Ito T."/>
            <person name="Fujiyama A."/>
            <person name="Inagaki F."/>
            <person name="Takami H."/>
        </authorList>
    </citation>
    <scope>NUCLEOTIDE SEQUENCE</scope>
    <source>
        <strain evidence="2">Expedition CK06-06</strain>
    </source>
</reference>
<accession>X0USG2</accession>
<dbReference type="AlphaFoldDB" id="X0USG2"/>
<sequence>ARTVESFEHTNNNFPENDLKTTFEGFRLLVKGDYKGKITPELENLVDEFQELDKTGSYKTEVIFLSLKKKPTCEKYIEMLKKDFPDVSVRFLDFEGIKKIYETRYLSLTDEPPENISFEILHECVQKKEGPHKSIVFSCDGKEVARIYNEHRERVLDRDLRYSLGVKSKAINKAILRTATDDNSSANFWYFNNGITIVCNNIDLTANEKHVKLTKPQIINGAQTTCALYEAFQTGELKKDVEVLVKAIEVSNKDFIETVTLYTNFQNPIKLRDLC</sequence>
<dbReference type="InterPro" id="IPR018891">
    <property type="entry name" value="AIPR_C"/>
</dbReference>
<proteinExistence type="predicted"/>
<feature type="non-terminal residue" evidence="2">
    <location>
        <position position="1"/>
    </location>
</feature>
<name>X0USG2_9ZZZZ</name>